<proteinExistence type="predicted"/>
<dbReference type="GO" id="GO:0061245">
    <property type="term" value="P:establishment or maintenance of bipolar cell polarity"/>
    <property type="evidence" value="ECO:0007669"/>
    <property type="project" value="TreeGrafter"/>
</dbReference>
<dbReference type="Gene3D" id="2.120.10.80">
    <property type="entry name" value="Kelch-type beta propeller"/>
    <property type="match status" value="1"/>
</dbReference>
<name>A0AAN7Z4M3_9PEZI</name>
<comment type="caution">
    <text evidence="1">The sequence shown here is derived from an EMBL/GenBank/DDBJ whole genome shotgun (WGS) entry which is preliminary data.</text>
</comment>
<dbReference type="SUPFAM" id="SSF117281">
    <property type="entry name" value="Kelch motif"/>
    <property type="match status" value="1"/>
</dbReference>
<organism evidence="1 2">
    <name type="scientific">Xylaria bambusicola</name>
    <dbReference type="NCBI Taxonomy" id="326684"/>
    <lineage>
        <taxon>Eukaryota</taxon>
        <taxon>Fungi</taxon>
        <taxon>Dikarya</taxon>
        <taxon>Ascomycota</taxon>
        <taxon>Pezizomycotina</taxon>
        <taxon>Sordariomycetes</taxon>
        <taxon>Xylariomycetidae</taxon>
        <taxon>Xylariales</taxon>
        <taxon>Xylariaceae</taxon>
        <taxon>Xylaria</taxon>
    </lineage>
</organism>
<dbReference type="PANTHER" id="PTHR23244:SF456">
    <property type="entry name" value="MULTIPLE EPIDERMAL GROWTH FACTOR-LIKE DOMAINS PROTEIN 8"/>
    <property type="match status" value="1"/>
</dbReference>
<dbReference type="Proteomes" id="UP001305414">
    <property type="component" value="Unassembled WGS sequence"/>
</dbReference>
<accession>A0AAN7Z4M3</accession>
<dbReference type="PANTHER" id="PTHR23244">
    <property type="entry name" value="KELCH REPEAT DOMAIN"/>
    <property type="match status" value="1"/>
</dbReference>
<dbReference type="InterPro" id="IPR015915">
    <property type="entry name" value="Kelch-typ_b-propeller"/>
</dbReference>
<protein>
    <submittedName>
        <fullName evidence="1">Uncharacterized protein</fullName>
    </submittedName>
</protein>
<dbReference type="AlphaFoldDB" id="A0AAN7Z4M3"/>
<dbReference type="EMBL" id="JAWHQM010000004">
    <property type="protein sequence ID" value="KAK5626873.1"/>
    <property type="molecule type" value="Genomic_DNA"/>
</dbReference>
<evidence type="ECO:0000313" key="2">
    <source>
        <dbReference type="Proteomes" id="UP001305414"/>
    </source>
</evidence>
<dbReference type="GO" id="GO:0051285">
    <property type="term" value="C:cell cortex of cell tip"/>
    <property type="evidence" value="ECO:0007669"/>
    <property type="project" value="TreeGrafter"/>
</dbReference>
<keyword evidence="2" id="KW-1185">Reference proteome</keyword>
<gene>
    <name evidence="1" type="ORF">RRF57_002588</name>
</gene>
<evidence type="ECO:0000313" key="1">
    <source>
        <dbReference type="EMBL" id="KAK5626873.1"/>
    </source>
</evidence>
<sequence>MPQQNVNASLYPWSQRRLTFTSNVPSPFPRYGAAVNSISSKEGDIYIMGGLINSSTVKGDLWIIEAGGNLACYPLATGAEAPGPRVGHASLLVGNAFIVYGGDTKIDETDVLDETLYLLNTCTTFHLSTLPTPAIFGDVC</sequence>
<reference evidence="1 2" key="1">
    <citation type="submission" date="2023-10" db="EMBL/GenBank/DDBJ databases">
        <title>Draft genome sequence of Xylaria bambusicola isolate GMP-LS, the root and basal stem rot pathogen of sugarcane in Indonesia.</title>
        <authorList>
            <person name="Selvaraj P."/>
            <person name="Muralishankar V."/>
            <person name="Muruganantham S."/>
            <person name="Sp S."/>
            <person name="Haryani S."/>
            <person name="Lau K.J.X."/>
            <person name="Naqvi N.I."/>
        </authorList>
    </citation>
    <scope>NUCLEOTIDE SEQUENCE [LARGE SCALE GENOMIC DNA]</scope>
    <source>
        <strain evidence="1">GMP-LS</strain>
    </source>
</reference>